<keyword evidence="2" id="KW-0378">Hydrolase</keyword>
<dbReference type="Proteomes" id="UP000243975">
    <property type="component" value="Unassembled WGS sequence"/>
</dbReference>
<evidence type="ECO:0000256" key="2">
    <source>
        <dbReference type="ARBA" id="ARBA00022801"/>
    </source>
</evidence>
<dbReference type="Gramene" id="KVI08757">
    <property type="protein sequence ID" value="KVI08757"/>
    <property type="gene ID" value="Ccrd_012877"/>
</dbReference>
<dbReference type="Gene3D" id="3.40.50.1110">
    <property type="entry name" value="SGNH hydrolase"/>
    <property type="match status" value="1"/>
</dbReference>
<keyword evidence="3" id="KW-0442">Lipid degradation</keyword>
<keyword evidence="6" id="KW-1185">Reference proteome</keyword>
<evidence type="ECO:0000313" key="6">
    <source>
        <dbReference type="Proteomes" id="UP000243975"/>
    </source>
</evidence>
<evidence type="ECO:0000256" key="1">
    <source>
        <dbReference type="ARBA" id="ARBA00008668"/>
    </source>
</evidence>
<reference evidence="5 6" key="1">
    <citation type="journal article" date="2016" name="Sci. Rep.">
        <title>The genome sequence of the outbreeding globe artichoke constructed de novo incorporating a phase-aware low-pass sequencing strategy of F1 progeny.</title>
        <authorList>
            <person name="Scaglione D."/>
            <person name="Reyes-Chin-Wo S."/>
            <person name="Acquadro A."/>
            <person name="Froenicke L."/>
            <person name="Portis E."/>
            <person name="Beitel C."/>
            <person name="Tirone M."/>
            <person name="Mauro R."/>
            <person name="Lo Monaco A."/>
            <person name="Mauromicale G."/>
            <person name="Faccioli P."/>
            <person name="Cattivelli L."/>
            <person name="Rieseberg L."/>
            <person name="Michelmore R."/>
            <person name="Lanteri S."/>
        </authorList>
    </citation>
    <scope>NUCLEOTIDE SEQUENCE [LARGE SCALE GENOMIC DNA]</scope>
    <source>
        <strain evidence="5">2C</strain>
    </source>
</reference>
<protein>
    <submittedName>
        <fullName evidence="5">Lipase, GDSL</fullName>
    </submittedName>
</protein>
<sequence>MAMASRTRNPELLVVCIALFGVLTTAAKGTASKTMGPVFIFGDSTVDVGTNNHLNCTARPLPFLALVEDHSNFTGAILNGVNFASGGAGLAKDIGQVFGEVISLEEQIQQFATVRGNITALLGESRGDLLLQSSMYILSIGSNDIMTYIFTHSMTPELFITNLTDTYAIHIKNLHNMGARKFGILSVAAIGCCPMARAYNGGPCGDEPNDLARAFYVSVQSLLQNFSSTLEGFKQKREARTSKCPLSVPPAKPKEATADLRLLVSLTYTTCKGIMTHGSNSFTQTQNFTPLSIGVFGSTNVQLNPKCLSNIQTKKQTST</sequence>
<dbReference type="InterPro" id="IPR036514">
    <property type="entry name" value="SGNH_hydro_sf"/>
</dbReference>
<dbReference type="EMBL" id="LEKV01001091">
    <property type="protein sequence ID" value="KVI08757.1"/>
    <property type="molecule type" value="Genomic_DNA"/>
</dbReference>
<dbReference type="OMA" id="MARAYNG"/>
<accession>A0A103YGP8</accession>
<dbReference type="PANTHER" id="PTHR45648">
    <property type="entry name" value="GDSL LIPASE/ACYLHYDROLASE FAMILY PROTEIN (AFU_ORTHOLOGUE AFUA_4G14700)"/>
    <property type="match status" value="1"/>
</dbReference>
<name>A0A103YGP8_CYNCS</name>
<feature type="non-terminal residue" evidence="5">
    <location>
        <position position="319"/>
    </location>
</feature>
<dbReference type="STRING" id="59895.A0A103YGP8"/>
<dbReference type="GO" id="GO:0016042">
    <property type="term" value="P:lipid catabolic process"/>
    <property type="evidence" value="ECO:0007669"/>
    <property type="project" value="UniProtKB-KW"/>
</dbReference>
<gene>
    <name evidence="5" type="ORF">Ccrd_012877</name>
</gene>
<feature type="signal peptide" evidence="4">
    <location>
        <begin position="1"/>
        <end position="27"/>
    </location>
</feature>
<evidence type="ECO:0000256" key="4">
    <source>
        <dbReference type="SAM" id="SignalP"/>
    </source>
</evidence>
<dbReference type="InterPro" id="IPR001087">
    <property type="entry name" value="GDSL"/>
</dbReference>
<dbReference type="AlphaFoldDB" id="A0A103YGP8"/>
<dbReference type="Pfam" id="PF00657">
    <property type="entry name" value="Lipase_GDSL"/>
    <property type="match status" value="1"/>
</dbReference>
<dbReference type="InterPro" id="IPR051058">
    <property type="entry name" value="GDSL_Est/Lipase"/>
</dbReference>
<proteinExistence type="inferred from homology"/>
<keyword evidence="4" id="KW-0732">Signal</keyword>
<evidence type="ECO:0000313" key="5">
    <source>
        <dbReference type="EMBL" id="KVI08757.1"/>
    </source>
</evidence>
<feature type="chain" id="PRO_5007119707" evidence="4">
    <location>
        <begin position="28"/>
        <end position="319"/>
    </location>
</feature>
<dbReference type="GO" id="GO:0016788">
    <property type="term" value="F:hydrolase activity, acting on ester bonds"/>
    <property type="evidence" value="ECO:0007669"/>
    <property type="project" value="InterPro"/>
</dbReference>
<evidence type="ECO:0000256" key="3">
    <source>
        <dbReference type="ARBA" id="ARBA00022963"/>
    </source>
</evidence>
<comment type="caution">
    <text evidence="5">The sequence shown here is derived from an EMBL/GenBank/DDBJ whole genome shotgun (WGS) entry which is preliminary data.</text>
</comment>
<keyword evidence="3" id="KW-0443">Lipid metabolism</keyword>
<organism evidence="5 6">
    <name type="scientific">Cynara cardunculus var. scolymus</name>
    <name type="common">Globe artichoke</name>
    <name type="synonym">Cynara scolymus</name>
    <dbReference type="NCBI Taxonomy" id="59895"/>
    <lineage>
        <taxon>Eukaryota</taxon>
        <taxon>Viridiplantae</taxon>
        <taxon>Streptophyta</taxon>
        <taxon>Embryophyta</taxon>
        <taxon>Tracheophyta</taxon>
        <taxon>Spermatophyta</taxon>
        <taxon>Magnoliopsida</taxon>
        <taxon>eudicotyledons</taxon>
        <taxon>Gunneridae</taxon>
        <taxon>Pentapetalae</taxon>
        <taxon>asterids</taxon>
        <taxon>campanulids</taxon>
        <taxon>Asterales</taxon>
        <taxon>Asteraceae</taxon>
        <taxon>Carduoideae</taxon>
        <taxon>Cardueae</taxon>
        <taxon>Carduinae</taxon>
        <taxon>Cynara</taxon>
    </lineage>
</organism>
<comment type="similarity">
    <text evidence="1">Belongs to the 'GDSL' lipolytic enzyme family.</text>
</comment>
<dbReference type="PANTHER" id="PTHR45648:SF180">
    <property type="entry name" value="OS04G0561800 PROTEIN"/>
    <property type="match status" value="1"/>
</dbReference>